<dbReference type="EMBL" id="KN848902">
    <property type="protein sequence ID" value="KIR59026.1"/>
    <property type="molecule type" value="Genomic_DNA"/>
</dbReference>
<proteinExistence type="inferred from homology"/>
<dbReference type="InterPro" id="IPR037171">
    <property type="entry name" value="NagB/RpiA_transferase-like"/>
</dbReference>
<comment type="similarity">
    <text evidence="2 4">Belongs to the glucosamine/galactosamine-6-phosphate isomerase family.</text>
</comment>
<dbReference type="InterPro" id="IPR004547">
    <property type="entry name" value="Glucosamine6P_isomerase"/>
</dbReference>
<dbReference type="PROSITE" id="PS01161">
    <property type="entry name" value="GLC_GALNAC_ISOMERASE"/>
    <property type="match status" value="1"/>
</dbReference>
<dbReference type="Gene3D" id="3.40.50.1360">
    <property type="match status" value="1"/>
</dbReference>
<dbReference type="Proteomes" id="UP000053800">
    <property type="component" value="Unassembled WGS sequence"/>
</dbReference>
<accession>A0ABR5B610</accession>
<protein>
    <recommendedName>
        <fullName evidence="4">Glucosamine-6-phosphate isomerase</fullName>
        <ecNumber evidence="4">3.5.99.6</ecNumber>
    </recommendedName>
    <alternativeName>
        <fullName evidence="4">Glucosamine-6-phosphate isomerase</fullName>
    </alternativeName>
</protein>
<dbReference type="PANTHER" id="PTHR11280">
    <property type="entry name" value="GLUCOSAMINE-6-PHOSPHATE ISOMERASE"/>
    <property type="match status" value="1"/>
</dbReference>
<evidence type="ECO:0000259" key="5">
    <source>
        <dbReference type="Pfam" id="PF01182"/>
    </source>
</evidence>
<dbReference type="NCBIfam" id="TIGR00502">
    <property type="entry name" value="nagB"/>
    <property type="match status" value="1"/>
</dbReference>
<evidence type="ECO:0000313" key="7">
    <source>
        <dbReference type="Proteomes" id="UP000053800"/>
    </source>
</evidence>
<gene>
    <name evidence="6" type="ORF">I314_05010</name>
</gene>
<evidence type="ECO:0000256" key="1">
    <source>
        <dbReference type="ARBA" id="ARBA00000644"/>
    </source>
</evidence>
<dbReference type="InterPro" id="IPR006148">
    <property type="entry name" value="Glc/Gal-6P_isomerase"/>
</dbReference>
<organism evidence="6 7">
    <name type="scientific">Cryptococcus bacillisporus CA1873</name>
    <dbReference type="NCBI Taxonomy" id="1296111"/>
    <lineage>
        <taxon>Eukaryota</taxon>
        <taxon>Fungi</taxon>
        <taxon>Dikarya</taxon>
        <taxon>Basidiomycota</taxon>
        <taxon>Agaricomycotina</taxon>
        <taxon>Tremellomycetes</taxon>
        <taxon>Tremellales</taxon>
        <taxon>Cryptococcaceae</taxon>
        <taxon>Cryptococcus</taxon>
        <taxon>Cryptococcus gattii species complex</taxon>
    </lineage>
</organism>
<dbReference type="Pfam" id="PF01182">
    <property type="entry name" value="Glucosamine_iso"/>
    <property type="match status" value="1"/>
</dbReference>
<evidence type="ECO:0000313" key="6">
    <source>
        <dbReference type="EMBL" id="KIR59026.1"/>
    </source>
</evidence>
<dbReference type="SUPFAM" id="SSF100950">
    <property type="entry name" value="NagB/RpiA/CoA transferase-like"/>
    <property type="match status" value="1"/>
</dbReference>
<evidence type="ECO:0000256" key="2">
    <source>
        <dbReference type="ARBA" id="ARBA00005526"/>
    </source>
</evidence>
<sequence length="329" mass="36866">MRLTVRDTKEQVGNYIGDYIANRINSFVPTSEHKNFVLGLPTGSSPLPVYKRLVELYNEKKVSFKDVVTFNMDEYVGIPRDHPESYHTFMFKNFFSLIDISPNNTHILNGEAEDLYQECEEYEASIKAVGGIDLFLGGIGADGHIAFNEPGSSLTSRTRIKTLAYETILDNCRFFNNDLSLVPRMALTVGVQTVMDAKEVVLVVTGQNKSLALSQMIEGGVNHMVTASALQTHPWALVVCDEDATLELRVKTVKYFKSIEKVQDEVEAKYGSVASVRLGLRAMEPVVVTTYITYIINSDRKTRLNEPQNEKGTLNPCDITLLYTPQPKH</sequence>
<dbReference type="EC" id="3.5.99.6" evidence="4"/>
<dbReference type="HAMAP" id="MF_01241">
    <property type="entry name" value="GlcN6P_deamin"/>
    <property type="match status" value="1"/>
</dbReference>
<comment type="catalytic activity">
    <reaction evidence="1 4">
        <text>alpha-D-glucosamine 6-phosphate + H2O = beta-D-fructose 6-phosphate + NH4(+)</text>
        <dbReference type="Rhea" id="RHEA:12172"/>
        <dbReference type="ChEBI" id="CHEBI:15377"/>
        <dbReference type="ChEBI" id="CHEBI:28938"/>
        <dbReference type="ChEBI" id="CHEBI:57634"/>
        <dbReference type="ChEBI" id="CHEBI:75989"/>
        <dbReference type="EC" id="3.5.99.6"/>
    </reaction>
</comment>
<evidence type="ECO:0000256" key="3">
    <source>
        <dbReference type="ARBA" id="ARBA00022801"/>
    </source>
</evidence>
<name>A0ABR5B610_CRYGA</name>
<feature type="domain" description="Glucosamine/galactosamine-6-phosphate isomerase" evidence="5">
    <location>
        <begin position="8"/>
        <end position="231"/>
    </location>
</feature>
<dbReference type="CDD" id="cd01399">
    <property type="entry name" value="GlcN6P_deaminase"/>
    <property type="match status" value="1"/>
</dbReference>
<dbReference type="PANTHER" id="PTHR11280:SF5">
    <property type="entry name" value="GLUCOSAMINE-6-PHOSPHATE ISOMERASE"/>
    <property type="match status" value="1"/>
</dbReference>
<keyword evidence="3 4" id="KW-0378">Hydrolase</keyword>
<evidence type="ECO:0000256" key="4">
    <source>
        <dbReference type="RuleBase" id="RU361197"/>
    </source>
</evidence>
<keyword evidence="7" id="KW-1185">Reference proteome</keyword>
<dbReference type="InterPro" id="IPR018321">
    <property type="entry name" value="Glucosamine6P_isomerase_CS"/>
</dbReference>
<keyword evidence="4" id="KW-0119">Carbohydrate metabolism</keyword>
<reference evidence="6 7" key="1">
    <citation type="submission" date="2015-01" db="EMBL/GenBank/DDBJ databases">
        <title>The Genome Sequence of Cryptococcus gattii CA1873.</title>
        <authorList>
            <consortium name="The Broad Institute Genomics Platform"/>
            <person name="Cuomo C."/>
            <person name="Litvintseva A."/>
            <person name="Chen Y."/>
            <person name="Heitman J."/>
            <person name="Sun S."/>
            <person name="Springer D."/>
            <person name="Dromer F."/>
            <person name="Young S."/>
            <person name="Zeng Q."/>
            <person name="Gargeya S."/>
            <person name="Abouelleil A."/>
            <person name="Alvarado L."/>
            <person name="Chapman S.B."/>
            <person name="Gainer-Dewar J."/>
            <person name="Goldberg J."/>
            <person name="Griggs A."/>
            <person name="Gujja S."/>
            <person name="Hansen M."/>
            <person name="Howarth C."/>
            <person name="Imamovic A."/>
            <person name="Larimer J."/>
            <person name="Murphy C."/>
            <person name="Naylor J."/>
            <person name="Pearson M."/>
            <person name="Priest M."/>
            <person name="Roberts A."/>
            <person name="Saif S."/>
            <person name="Shea T."/>
            <person name="Sykes S."/>
            <person name="Wortman J."/>
            <person name="Nusbaum C."/>
            <person name="Birren B."/>
        </authorList>
    </citation>
    <scope>NUCLEOTIDE SEQUENCE [LARGE SCALE GENOMIC DNA]</scope>
    <source>
        <strain evidence="6 7">CA1873</strain>
    </source>
</reference>